<dbReference type="OrthoDB" id="499349at2"/>
<evidence type="ECO:0000259" key="1">
    <source>
        <dbReference type="Pfam" id="PF13401"/>
    </source>
</evidence>
<dbReference type="InterPro" id="IPR058852">
    <property type="entry name" value="HTH_77"/>
</dbReference>
<proteinExistence type="predicted"/>
<feature type="domain" description="Winged helix-turn-helix" evidence="2">
    <location>
        <begin position="276"/>
        <end position="348"/>
    </location>
</feature>
<feature type="domain" description="ORC1/DEAH AAA+ ATPase" evidence="1">
    <location>
        <begin position="35"/>
        <end position="135"/>
    </location>
</feature>
<dbReference type="AlphaFoldDB" id="A0A428Z6W0"/>
<evidence type="ECO:0000313" key="3">
    <source>
        <dbReference type="EMBL" id="RSM83173.1"/>
    </source>
</evidence>
<dbReference type="EMBL" id="QHKI01000020">
    <property type="protein sequence ID" value="RSM83173.1"/>
    <property type="molecule type" value="Genomic_DNA"/>
</dbReference>
<sequence length="696" mass="76879">MTGTTSRRLKGNLPAETTSFVGRRGEVAKAERLLSTARLVTLTGVAGVGKTRLALRVAAQLHERFPDGVWLIELAALTDDKLLPHAIADVLGIQDRSTRPLLDTLSDHLTDKRLLLVLDNCEHLADACAMLVDRFLRAASELRVLATNRHTLRVAGEHLLAVAPLPMPDLTQAKSLPTRYAAVRLFGERAAAALPGFRVDACNRDTVARICRRLDGVPLAIELAAVRVRALSVDQILRRLDDYLEFLAEGSRIAVPRLRTLRATIDWSFTLCSVEEQDMWVRASGFIGGFDLDAAEAVCSGAGIPAEAVLDLVACLVDKSILTRDSSGTRVRYRMLEPIRQYGQERLASSGRRMTVQARHRDHYGRLAEQAARAWLGPDEVERYAQLQREHANLRAALRFCLTEPGEERAGLEITTTLWLYWFLSGSHTEGRYWLDRALESNPEPSPARAKALWLNGEIAVIQADIAAGLPMVEECRHVAQRLGDEVALAHATRITGVATFFQNDIPGGVGLLEDALTRLHRLSGAGLWVALFQLAVMTAVLGEPERTIDLGEECLTLSHPRAHLSRLWALWTLAIGRWLAGDREGANRLVRDALCVNQPFTDRWGLAHSIEMLSWIAAAEGHYERAARLLGAADLLWRSTGVLPSTLRHLAPSHHQCEQQTRQSLGNKTFTVAFRAGSRLTTDEAIAYALEPQRS</sequence>
<accession>A0A428Z6W0</accession>
<dbReference type="PANTHER" id="PTHR47691:SF3">
    <property type="entry name" value="HTH-TYPE TRANSCRIPTIONAL REGULATOR RV0890C-RELATED"/>
    <property type="match status" value="1"/>
</dbReference>
<reference evidence="3 4" key="1">
    <citation type="submission" date="2018-05" db="EMBL/GenBank/DDBJ databases">
        <title>Evolution of GPA BGCs.</title>
        <authorList>
            <person name="Waglechner N."/>
            <person name="Wright G.D."/>
        </authorList>
    </citation>
    <scope>NUCLEOTIDE SEQUENCE [LARGE SCALE GENOMIC DNA]</scope>
    <source>
        <strain evidence="3 4">A82846</strain>
    </source>
</reference>
<evidence type="ECO:0000313" key="4">
    <source>
        <dbReference type="Proteomes" id="UP000287547"/>
    </source>
</evidence>
<dbReference type="GO" id="GO:0016887">
    <property type="term" value="F:ATP hydrolysis activity"/>
    <property type="evidence" value="ECO:0007669"/>
    <property type="project" value="InterPro"/>
</dbReference>
<dbReference type="InterPro" id="IPR027417">
    <property type="entry name" value="P-loop_NTPase"/>
</dbReference>
<protein>
    <submittedName>
        <fullName evidence="3">LuxR family transcriptional regulator</fullName>
    </submittedName>
</protein>
<dbReference type="Proteomes" id="UP000287547">
    <property type="component" value="Unassembled WGS sequence"/>
</dbReference>
<dbReference type="RefSeq" id="WP_125727471.1">
    <property type="nucleotide sequence ID" value="NZ_QHKI01000020.1"/>
</dbReference>
<dbReference type="PANTHER" id="PTHR47691">
    <property type="entry name" value="REGULATOR-RELATED"/>
    <property type="match status" value="1"/>
</dbReference>
<gene>
    <name evidence="3" type="ORF">DMH04_23845</name>
</gene>
<dbReference type="InterPro" id="IPR049945">
    <property type="entry name" value="AAA_22"/>
</dbReference>
<dbReference type="Pfam" id="PF13401">
    <property type="entry name" value="AAA_22"/>
    <property type="match status" value="1"/>
</dbReference>
<dbReference type="PRINTS" id="PR00364">
    <property type="entry name" value="DISEASERSIST"/>
</dbReference>
<dbReference type="Pfam" id="PF25872">
    <property type="entry name" value="HTH_77"/>
    <property type="match status" value="1"/>
</dbReference>
<dbReference type="Gene3D" id="3.40.50.300">
    <property type="entry name" value="P-loop containing nucleotide triphosphate hydrolases"/>
    <property type="match status" value="1"/>
</dbReference>
<comment type="caution">
    <text evidence="3">The sequence shown here is derived from an EMBL/GenBank/DDBJ whole genome shotgun (WGS) entry which is preliminary data.</text>
</comment>
<organism evidence="3 4">
    <name type="scientific">Kibdelosporangium aridum</name>
    <dbReference type="NCBI Taxonomy" id="2030"/>
    <lineage>
        <taxon>Bacteria</taxon>
        <taxon>Bacillati</taxon>
        <taxon>Actinomycetota</taxon>
        <taxon>Actinomycetes</taxon>
        <taxon>Pseudonocardiales</taxon>
        <taxon>Pseudonocardiaceae</taxon>
        <taxon>Kibdelosporangium</taxon>
    </lineage>
</organism>
<dbReference type="Gene3D" id="1.25.40.10">
    <property type="entry name" value="Tetratricopeptide repeat domain"/>
    <property type="match status" value="1"/>
</dbReference>
<dbReference type="SUPFAM" id="SSF48452">
    <property type="entry name" value="TPR-like"/>
    <property type="match status" value="1"/>
</dbReference>
<dbReference type="InterPro" id="IPR011990">
    <property type="entry name" value="TPR-like_helical_dom_sf"/>
</dbReference>
<dbReference type="SUPFAM" id="SSF52540">
    <property type="entry name" value="P-loop containing nucleoside triphosphate hydrolases"/>
    <property type="match status" value="1"/>
</dbReference>
<name>A0A428Z6W0_KIBAR</name>
<evidence type="ECO:0000259" key="2">
    <source>
        <dbReference type="Pfam" id="PF25872"/>
    </source>
</evidence>